<protein>
    <recommendedName>
        <fullName evidence="4">BTB domain-containing protein</fullName>
    </recommendedName>
</protein>
<gene>
    <name evidence="2" type="ORF">J3D65DRAFT_699684</name>
</gene>
<dbReference type="EMBL" id="JBBPEH010000008">
    <property type="protein sequence ID" value="KAK7535197.1"/>
    <property type="molecule type" value="Genomic_DNA"/>
</dbReference>
<organism evidence="2 3">
    <name type="scientific">Phyllosticta citribraziliensis</name>
    <dbReference type="NCBI Taxonomy" id="989973"/>
    <lineage>
        <taxon>Eukaryota</taxon>
        <taxon>Fungi</taxon>
        <taxon>Dikarya</taxon>
        <taxon>Ascomycota</taxon>
        <taxon>Pezizomycotina</taxon>
        <taxon>Dothideomycetes</taxon>
        <taxon>Dothideomycetes incertae sedis</taxon>
        <taxon>Botryosphaeriales</taxon>
        <taxon>Phyllostictaceae</taxon>
        <taxon>Phyllosticta</taxon>
    </lineage>
</organism>
<dbReference type="GeneID" id="92036973"/>
<name>A0ABR1LJ02_9PEZI</name>
<evidence type="ECO:0000313" key="3">
    <source>
        <dbReference type="Proteomes" id="UP001360953"/>
    </source>
</evidence>
<keyword evidence="3" id="KW-1185">Reference proteome</keyword>
<feature type="region of interest" description="Disordered" evidence="1">
    <location>
        <begin position="1"/>
        <end position="29"/>
    </location>
</feature>
<accession>A0ABR1LJ02</accession>
<comment type="caution">
    <text evidence="2">The sequence shown here is derived from an EMBL/GenBank/DDBJ whole genome shotgun (WGS) entry which is preliminary data.</text>
</comment>
<dbReference type="RefSeq" id="XP_066653922.1">
    <property type="nucleotide sequence ID" value="XM_066804067.1"/>
</dbReference>
<evidence type="ECO:0008006" key="4">
    <source>
        <dbReference type="Google" id="ProtNLM"/>
    </source>
</evidence>
<evidence type="ECO:0000256" key="1">
    <source>
        <dbReference type="SAM" id="MobiDB-lite"/>
    </source>
</evidence>
<proteinExistence type="predicted"/>
<dbReference type="Proteomes" id="UP001360953">
    <property type="component" value="Unassembled WGS sequence"/>
</dbReference>
<sequence length="455" mass="51320">MTRPSLFGSPPPPVPTASSSATPEKQNESAVTVIAPDGDLLLRVKEDEGQEGFLYRVDASRLRGASTYFDNLLGPTFNEGVRVAKQLEKLRICNPRMIEVPAESLPDVTIVDVGRISRVSSIKFLMADFLRVLHGSSLGKEPPPLTNLANLCVLADRFDSLPIFAALVQKQKYLSLIDMKIKTKGFSASTEERIRQRLLIGVLLDYPPWVRQNSKRLIIQGSGRWKAGFEEEQEEEGAALWTDLPGIIEDELFFRRQAVLETISSLQLHFVSIYSSTQRQCKLGYDSSAQCDLYQLGQMIRFLGKIGTLRFESRISRSDGTNGYEGDISKLLDNLRQCPEYQIDQNHAHCGLRERMLPLLLLVHSMVDSSTNDIGICGECWRDRRGSYAWSLSKPTVMWTKGNALRTSEHNCRLRHAPRDLFMAAQRDWTGDGAMETLNRTPMFLPGKRPESRPW</sequence>
<evidence type="ECO:0000313" key="2">
    <source>
        <dbReference type="EMBL" id="KAK7535197.1"/>
    </source>
</evidence>
<reference evidence="2 3" key="1">
    <citation type="submission" date="2024-04" db="EMBL/GenBank/DDBJ databases">
        <title>Phyllosticta paracitricarpa is synonymous to the EU quarantine fungus P. citricarpa based on phylogenomic analyses.</title>
        <authorList>
            <consortium name="Lawrence Berkeley National Laboratory"/>
            <person name="Van ingen-buijs V.A."/>
            <person name="Van westerhoven A.C."/>
            <person name="Haridas S."/>
            <person name="Skiadas P."/>
            <person name="Martin F."/>
            <person name="Groenewald J.Z."/>
            <person name="Crous P.W."/>
            <person name="Seidl M.F."/>
        </authorList>
    </citation>
    <scope>NUCLEOTIDE SEQUENCE [LARGE SCALE GENOMIC DNA]</scope>
    <source>
        <strain evidence="2 3">CPC 17464</strain>
    </source>
</reference>